<comment type="caution">
    <text evidence="1">The sequence shown here is derived from an EMBL/GenBank/DDBJ whole genome shotgun (WGS) entry which is preliminary data.</text>
</comment>
<sequence>ALIRTRTTPIMSLPNTQGFSSSSQNPTAGPIEQSIRAKLEAALEPDVLTIANDSWKHSGHAAMREIGGGNGETRTLLAHCLIYWTEGDFAVEIVSAAFEGK</sequence>
<feature type="non-terminal residue" evidence="1">
    <location>
        <position position="101"/>
    </location>
</feature>
<evidence type="ECO:0000313" key="1">
    <source>
        <dbReference type="EMBL" id="CAG8737948.1"/>
    </source>
</evidence>
<evidence type="ECO:0000313" key="2">
    <source>
        <dbReference type="Proteomes" id="UP000789525"/>
    </source>
</evidence>
<name>A0ACA9QB60_9GLOM</name>
<keyword evidence="2" id="KW-1185">Reference proteome</keyword>
<dbReference type="EMBL" id="CAJVPT010046377">
    <property type="protein sequence ID" value="CAG8737948.1"/>
    <property type="molecule type" value="Genomic_DNA"/>
</dbReference>
<accession>A0ACA9QB60</accession>
<dbReference type="Proteomes" id="UP000789525">
    <property type="component" value="Unassembled WGS sequence"/>
</dbReference>
<proteinExistence type="predicted"/>
<feature type="non-terminal residue" evidence="1">
    <location>
        <position position="1"/>
    </location>
</feature>
<organism evidence="1 2">
    <name type="scientific">Acaulospora colombiana</name>
    <dbReference type="NCBI Taxonomy" id="27376"/>
    <lineage>
        <taxon>Eukaryota</taxon>
        <taxon>Fungi</taxon>
        <taxon>Fungi incertae sedis</taxon>
        <taxon>Mucoromycota</taxon>
        <taxon>Glomeromycotina</taxon>
        <taxon>Glomeromycetes</taxon>
        <taxon>Diversisporales</taxon>
        <taxon>Acaulosporaceae</taxon>
        <taxon>Acaulospora</taxon>
    </lineage>
</organism>
<protein>
    <submittedName>
        <fullName evidence="1">15266_t:CDS:1</fullName>
    </submittedName>
</protein>
<gene>
    <name evidence="1" type="ORF">ACOLOM_LOCUS12005</name>
</gene>
<reference evidence="1" key="1">
    <citation type="submission" date="2021-06" db="EMBL/GenBank/DDBJ databases">
        <authorList>
            <person name="Kallberg Y."/>
            <person name="Tangrot J."/>
            <person name="Rosling A."/>
        </authorList>
    </citation>
    <scope>NUCLEOTIDE SEQUENCE</scope>
    <source>
        <strain evidence="1">CL356</strain>
    </source>
</reference>